<organism evidence="1 2">
    <name type="scientific">Actinomortierella ambigua</name>
    <dbReference type="NCBI Taxonomy" id="1343610"/>
    <lineage>
        <taxon>Eukaryota</taxon>
        <taxon>Fungi</taxon>
        <taxon>Fungi incertae sedis</taxon>
        <taxon>Mucoromycota</taxon>
        <taxon>Mortierellomycotina</taxon>
        <taxon>Mortierellomycetes</taxon>
        <taxon>Mortierellales</taxon>
        <taxon>Mortierellaceae</taxon>
        <taxon>Actinomortierella</taxon>
    </lineage>
</organism>
<comment type="caution">
    <text evidence="1">The sequence shown here is derived from an EMBL/GenBank/DDBJ whole genome shotgun (WGS) entry which is preliminary data.</text>
</comment>
<protein>
    <recommendedName>
        <fullName evidence="3">Flavin-nucleotide-binding protein</fullName>
    </recommendedName>
</protein>
<dbReference type="Gene3D" id="2.30.110.10">
    <property type="entry name" value="Electron Transport, Fmn-binding Protein, Chain A"/>
    <property type="match status" value="1"/>
</dbReference>
<accession>A0A9P6UAH5</accession>
<dbReference type="PANTHER" id="PTHR34071">
    <property type="entry name" value="5-NITROIMIDAZOLE ANTIBIOTICS RESISTANCE PROTEIN, NIMA-FAMILY-RELATED PROTEIN-RELATED"/>
    <property type="match status" value="1"/>
</dbReference>
<sequence>MSSSVYVAPSSAKAINQVHRLRDRARYDQETIHAILDAGLVAHVGFTLPPGMAEEDDWPFVLPMIYGRIDDTIYIHGFVSGRMMKALASPDQPKVSVTVTLVDGIVVAMSPFNSAMNYRTACLFGHGRLVTDDEEKDKALTAITNHAFKADRWYDSRPSNKIELKSTKVIAVQIEKASAKIRAGQAKDEVKEMTDDELITKYWSGIVPMKTVYETPIATDYNKAPVPAYLLELNDNVQQ</sequence>
<evidence type="ECO:0000313" key="1">
    <source>
        <dbReference type="EMBL" id="KAG0266677.1"/>
    </source>
</evidence>
<evidence type="ECO:0008006" key="3">
    <source>
        <dbReference type="Google" id="ProtNLM"/>
    </source>
</evidence>
<reference evidence="1" key="1">
    <citation type="journal article" date="2020" name="Fungal Divers.">
        <title>Resolving the Mortierellaceae phylogeny through synthesis of multi-gene phylogenetics and phylogenomics.</title>
        <authorList>
            <person name="Vandepol N."/>
            <person name="Liber J."/>
            <person name="Desiro A."/>
            <person name="Na H."/>
            <person name="Kennedy M."/>
            <person name="Barry K."/>
            <person name="Grigoriev I.V."/>
            <person name="Miller A.N."/>
            <person name="O'Donnell K."/>
            <person name="Stajich J.E."/>
            <person name="Bonito G."/>
        </authorList>
    </citation>
    <scope>NUCLEOTIDE SEQUENCE</scope>
    <source>
        <strain evidence="1">BC1065</strain>
    </source>
</reference>
<dbReference type="OrthoDB" id="444432at2759"/>
<dbReference type="Proteomes" id="UP000807716">
    <property type="component" value="Unassembled WGS sequence"/>
</dbReference>
<dbReference type="SUPFAM" id="SSF50475">
    <property type="entry name" value="FMN-binding split barrel"/>
    <property type="match status" value="1"/>
</dbReference>
<dbReference type="EMBL" id="JAAAJB010000089">
    <property type="protein sequence ID" value="KAG0266677.1"/>
    <property type="molecule type" value="Genomic_DNA"/>
</dbReference>
<evidence type="ECO:0000313" key="2">
    <source>
        <dbReference type="Proteomes" id="UP000807716"/>
    </source>
</evidence>
<dbReference type="PANTHER" id="PTHR34071:SF2">
    <property type="entry name" value="FLAVIN-NUCLEOTIDE-BINDING PROTEIN"/>
    <property type="match status" value="1"/>
</dbReference>
<name>A0A9P6UAH5_9FUNG</name>
<keyword evidence="2" id="KW-1185">Reference proteome</keyword>
<proteinExistence type="predicted"/>
<dbReference type="AlphaFoldDB" id="A0A9P6UAH5"/>
<dbReference type="InterPro" id="IPR012349">
    <property type="entry name" value="Split_barrel_FMN-bd"/>
</dbReference>
<dbReference type="Pfam" id="PF12900">
    <property type="entry name" value="Pyridox_ox_2"/>
    <property type="match status" value="1"/>
</dbReference>
<dbReference type="InterPro" id="IPR024747">
    <property type="entry name" value="Pyridox_Oxase-rel"/>
</dbReference>
<gene>
    <name evidence="1" type="ORF">DFQ27_009531</name>
</gene>